<comment type="pathway">
    <text evidence="2">Nucleotide-sugar biosynthesis; GDP-L-fucose biosynthesis via de novo pathway; GDP-L-fucose from GDP-alpha-D-mannose: step 1/2.</text>
</comment>
<evidence type="ECO:0000313" key="8">
    <source>
        <dbReference type="EMBL" id="KII65402.1"/>
    </source>
</evidence>
<dbReference type="InterPro" id="IPR006368">
    <property type="entry name" value="GDP_Man_deHydtase"/>
</dbReference>
<dbReference type="AlphaFoldDB" id="A0A0C2MUP7"/>
<dbReference type="Proteomes" id="UP000031668">
    <property type="component" value="Unassembled WGS sequence"/>
</dbReference>
<dbReference type="EC" id="4.2.1.47" evidence="4"/>
<feature type="domain" description="NAD(P)-binding" evidence="7">
    <location>
        <begin position="21"/>
        <end position="98"/>
    </location>
</feature>
<protein>
    <recommendedName>
        <fullName evidence="4">GDP-mannose 4,6-dehydratase</fullName>
        <ecNumber evidence="4">4.2.1.47</ecNumber>
    </recommendedName>
    <alternativeName>
        <fullName evidence="6">GDP-D-mannose dehydratase</fullName>
    </alternativeName>
</protein>
<evidence type="ECO:0000256" key="3">
    <source>
        <dbReference type="ARBA" id="ARBA00009263"/>
    </source>
</evidence>
<evidence type="ECO:0000313" key="9">
    <source>
        <dbReference type="Proteomes" id="UP000031668"/>
    </source>
</evidence>
<name>A0A0C2MUP7_THEKT</name>
<dbReference type="InterPro" id="IPR016040">
    <property type="entry name" value="NAD(P)-bd_dom"/>
</dbReference>
<evidence type="ECO:0000259" key="7">
    <source>
        <dbReference type="Pfam" id="PF16363"/>
    </source>
</evidence>
<evidence type="ECO:0000256" key="4">
    <source>
        <dbReference type="ARBA" id="ARBA00011989"/>
    </source>
</evidence>
<accession>A0A0C2MUP7</accession>
<dbReference type="OrthoDB" id="10253554at2759"/>
<evidence type="ECO:0000256" key="6">
    <source>
        <dbReference type="ARBA" id="ARBA00031085"/>
    </source>
</evidence>
<comment type="caution">
    <text evidence="8">The sequence shown here is derived from an EMBL/GenBank/DDBJ whole genome shotgun (WGS) entry which is preliminary data.</text>
</comment>
<dbReference type="GO" id="GO:0008446">
    <property type="term" value="F:GDP-mannose 4,6-dehydratase activity"/>
    <property type="evidence" value="ECO:0007669"/>
    <property type="project" value="UniProtKB-EC"/>
</dbReference>
<dbReference type="SUPFAM" id="SSF51735">
    <property type="entry name" value="NAD(P)-binding Rossmann-fold domains"/>
    <property type="match status" value="1"/>
</dbReference>
<dbReference type="UniPathway" id="UPA00128">
    <property type="reaction ID" value="UER00190"/>
</dbReference>
<gene>
    <name evidence="8" type="ORF">RF11_05114</name>
</gene>
<dbReference type="GO" id="GO:0042351">
    <property type="term" value="P:'de novo' GDP-L-fucose biosynthetic process"/>
    <property type="evidence" value="ECO:0007669"/>
    <property type="project" value="UniProtKB-UniPathway"/>
</dbReference>
<reference evidence="8 9" key="1">
    <citation type="journal article" date="2014" name="Genome Biol. Evol.">
        <title>The genome of the myxosporean Thelohanellus kitauei shows adaptations to nutrient acquisition within its fish host.</title>
        <authorList>
            <person name="Yang Y."/>
            <person name="Xiong J."/>
            <person name="Zhou Z."/>
            <person name="Huo F."/>
            <person name="Miao W."/>
            <person name="Ran C."/>
            <person name="Liu Y."/>
            <person name="Zhang J."/>
            <person name="Feng J."/>
            <person name="Wang M."/>
            <person name="Wang M."/>
            <person name="Wang L."/>
            <person name="Yao B."/>
        </authorList>
    </citation>
    <scope>NUCLEOTIDE SEQUENCE [LARGE SCALE GENOMIC DNA]</scope>
    <source>
        <strain evidence="8">Wuqing</strain>
    </source>
</reference>
<keyword evidence="5" id="KW-0456">Lyase</keyword>
<keyword evidence="9" id="KW-1185">Reference proteome</keyword>
<proteinExistence type="inferred from homology"/>
<evidence type="ECO:0000256" key="5">
    <source>
        <dbReference type="ARBA" id="ARBA00023239"/>
    </source>
</evidence>
<dbReference type="Gene3D" id="3.40.50.720">
    <property type="entry name" value="NAD(P)-binding Rossmann-like Domain"/>
    <property type="match status" value="1"/>
</dbReference>
<dbReference type="Pfam" id="PF16363">
    <property type="entry name" value="GDP_Man_Dehyd"/>
    <property type="match status" value="1"/>
</dbReference>
<organism evidence="8 9">
    <name type="scientific">Thelohanellus kitauei</name>
    <name type="common">Myxosporean</name>
    <dbReference type="NCBI Taxonomy" id="669202"/>
    <lineage>
        <taxon>Eukaryota</taxon>
        <taxon>Metazoa</taxon>
        <taxon>Cnidaria</taxon>
        <taxon>Myxozoa</taxon>
        <taxon>Myxosporea</taxon>
        <taxon>Bivalvulida</taxon>
        <taxon>Platysporina</taxon>
        <taxon>Myxobolidae</taxon>
        <taxon>Thelohanellus</taxon>
    </lineage>
</organism>
<dbReference type="PANTHER" id="PTHR43715">
    <property type="entry name" value="GDP-MANNOSE 4,6-DEHYDRATASE"/>
    <property type="match status" value="1"/>
</dbReference>
<dbReference type="EMBL" id="JWZT01003862">
    <property type="protein sequence ID" value="KII65402.1"/>
    <property type="molecule type" value="Genomic_DNA"/>
</dbReference>
<comment type="similarity">
    <text evidence="3">Belongs to the NAD(P)-dependent epimerase/dehydratase family. GDP-mannose 4,6-dehydratase subfamily.</text>
</comment>
<sequence length="101" mass="11663">MDLIWPNFYLTKATKYVDLVSQVHGILRRSSSFNTGRIIHLYDDQANFYSGNHKLNFDRFRLHYGDLTDMSSLSHIIAEVEPDEIYNLGAQSHVKVGFSII</sequence>
<comment type="cofactor">
    <cofactor evidence="1">
        <name>NADP(+)</name>
        <dbReference type="ChEBI" id="CHEBI:58349"/>
    </cofactor>
</comment>
<evidence type="ECO:0000256" key="1">
    <source>
        <dbReference type="ARBA" id="ARBA00001937"/>
    </source>
</evidence>
<dbReference type="PANTHER" id="PTHR43715:SF1">
    <property type="entry name" value="GDP-MANNOSE 4,6 DEHYDRATASE"/>
    <property type="match status" value="1"/>
</dbReference>
<dbReference type="InterPro" id="IPR036291">
    <property type="entry name" value="NAD(P)-bd_dom_sf"/>
</dbReference>
<evidence type="ECO:0000256" key="2">
    <source>
        <dbReference type="ARBA" id="ARBA00004912"/>
    </source>
</evidence>